<reference evidence="2" key="1">
    <citation type="journal article" date="2015" name="PLoS Genet.">
        <title>Genome Sequence and Transcriptome Analyses of Chrysochromulina tobin: Metabolic Tools for Enhanced Algal Fitness in the Prominent Order Prymnesiales (Haptophyceae).</title>
        <authorList>
            <person name="Hovde B.T."/>
            <person name="Deodato C.R."/>
            <person name="Hunsperger H.M."/>
            <person name="Ryken S.A."/>
            <person name="Yost W."/>
            <person name="Jha R.K."/>
            <person name="Patterson J."/>
            <person name="Monnat R.J. Jr."/>
            <person name="Barlow S.B."/>
            <person name="Starkenburg S.R."/>
            <person name="Cattolico R.A."/>
        </authorList>
    </citation>
    <scope>NUCLEOTIDE SEQUENCE</scope>
    <source>
        <strain evidence="2">CCMP291</strain>
    </source>
</reference>
<dbReference type="EMBL" id="JWZX01002320">
    <property type="protein sequence ID" value="KOO29962.1"/>
    <property type="molecule type" value="Genomic_DNA"/>
</dbReference>
<protein>
    <submittedName>
        <fullName evidence="1">Uncharacterized protein</fullName>
    </submittedName>
</protein>
<evidence type="ECO:0000313" key="1">
    <source>
        <dbReference type="EMBL" id="KOO29962.1"/>
    </source>
</evidence>
<keyword evidence="2" id="KW-1185">Reference proteome</keyword>
<proteinExistence type="predicted"/>
<dbReference type="OrthoDB" id="15893at2759"/>
<dbReference type="Proteomes" id="UP000037460">
    <property type="component" value="Unassembled WGS sequence"/>
</dbReference>
<dbReference type="AlphaFoldDB" id="A0A0M0JUG6"/>
<comment type="caution">
    <text evidence="1">The sequence shown here is derived from an EMBL/GenBank/DDBJ whole genome shotgun (WGS) entry which is preliminary data.</text>
</comment>
<name>A0A0M0JUG6_9EUKA</name>
<sequence>MTASLRSLIRLVPCRLRSSVLDYVRRHAPDAKSDALFREVHFLWSTQRHLKQLNEKYFPQSGMTQAEVVAATAARVGFRMPKAADEDASKKQK</sequence>
<accession>A0A0M0JUG6</accession>
<organism evidence="1 2">
    <name type="scientific">Chrysochromulina tobinii</name>
    <dbReference type="NCBI Taxonomy" id="1460289"/>
    <lineage>
        <taxon>Eukaryota</taxon>
        <taxon>Haptista</taxon>
        <taxon>Haptophyta</taxon>
        <taxon>Prymnesiophyceae</taxon>
        <taxon>Prymnesiales</taxon>
        <taxon>Chrysochromulinaceae</taxon>
        <taxon>Chrysochromulina</taxon>
    </lineage>
</organism>
<gene>
    <name evidence="1" type="ORF">Ctob_004860</name>
</gene>
<evidence type="ECO:0000313" key="2">
    <source>
        <dbReference type="Proteomes" id="UP000037460"/>
    </source>
</evidence>